<dbReference type="RefSeq" id="WP_079642496.1">
    <property type="nucleotide sequence ID" value="NZ_FUZF01000004.1"/>
</dbReference>
<keyword evidence="1" id="KW-0732">Signal</keyword>
<reference evidence="3" key="1">
    <citation type="submission" date="2017-02" db="EMBL/GenBank/DDBJ databases">
        <authorList>
            <person name="Varghese N."/>
            <person name="Submissions S."/>
        </authorList>
    </citation>
    <scope>NUCLEOTIDE SEQUENCE [LARGE SCALE GENOMIC DNA]</scope>
    <source>
        <strain evidence="3">DSM 24091</strain>
    </source>
</reference>
<dbReference type="PROSITE" id="PS51257">
    <property type="entry name" value="PROKAR_LIPOPROTEIN"/>
    <property type="match status" value="1"/>
</dbReference>
<protein>
    <recommendedName>
        <fullName evidence="4">Lipoprotein</fullName>
    </recommendedName>
</protein>
<dbReference type="Proteomes" id="UP000190150">
    <property type="component" value="Unassembled WGS sequence"/>
</dbReference>
<name>A0A1T5CRD4_9SPHI</name>
<sequence>MRKSSAKNIQLVLITSVLASCAQPQQQHTDGKQRVYMRADSTAAYTEVTDNYRSGHGTGGGMGSSLLWFMAFRHMGGVLGYANNSLHPQSVSGTNAAKAAAFNAQRGGFGKSATTTPRASAGS</sequence>
<evidence type="ECO:0008006" key="4">
    <source>
        <dbReference type="Google" id="ProtNLM"/>
    </source>
</evidence>
<evidence type="ECO:0000256" key="1">
    <source>
        <dbReference type="SAM" id="SignalP"/>
    </source>
</evidence>
<proteinExistence type="predicted"/>
<dbReference type="STRING" id="1513896.SAMN05660841_01535"/>
<feature type="signal peptide" evidence="1">
    <location>
        <begin position="1"/>
        <end position="22"/>
    </location>
</feature>
<evidence type="ECO:0000313" key="3">
    <source>
        <dbReference type="Proteomes" id="UP000190150"/>
    </source>
</evidence>
<dbReference type="AlphaFoldDB" id="A0A1T5CRD4"/>
<feature type="chain" id="PRO_5012843512" description="Lipoprotein" evidence="1">
    <location>
        <begin position="23"/>
        <end position="123"/>
    </location>
</feature>
<gene>
    <name evidence="2" type="ORF">SAMN05660841_01535</name>
</gene>
<dbReference type="OrthoDB" id="1445370at2"/>
<dbReference type="EMBL" id="FUZF01000004">
    <property type="protein sequence ID" value="SKB61891.1"/>
    <property type="molecule type" value="Genomic_DNA"/>
</dbReference>
<keyword evidence="3" id="KW-1185">Reference proteome</keyword>
<accession>A0A1T5CRD4</accession>
<organism evidence="2 3">
    <name type="scientific">Sphingobacterium nematocida</name>
    <dbReference type="NCBI Taxonomy" id="1513896"/>
    <lineage>
        <taxon>Bacteria</taxon>
        <taxon>Pseudomonadati</taxon>
        <taxon>Bacteroidota</taxon>
        <taxon>Sphingobacteriia</taxon>
        <taxon>Sphingobacteriales</taxon>
        <taxon>Sphingobacteriaceae</taxon>
        <taxon>Sphingobacterium</taxon>
    </lineage>
</organism>
<evidence type="ECO:0000313" key="2">
    <source>
        <dbReference type="EMBL" id="SKB61891.1"/>
    </source>
</evidence>